<dbReference type="InterPro" id="IPR001912">
    <property type="entry name" value="Ribosomal_uS4_N"/>
</dbReference>
<dbReference type="GO" id="GO:0006412">
    <property type="term" value="P:translation"/>
    <property type="evidence" value="ECO:0007669"/>
    <property type="project" value="UniProtKB-UniRule"/>
</dbReference>
<dbReference type="Gene3D" id="3.10.290.10">
    <property type="entry name" value="RNA-binding S4 domain"/>
    <property type="match status" value="1"/>
</dbReference>
<evidence type="ECO:0000256" key="2">
    <source>
        <dbReference type="ARBA" id="ARBA00003866"/>
    </source>
</evidence>
<dbReference type="GO" id="GO:0003735">
    <property type="term" value="F:structural constituent of ribosome"/>
    <property type="evidence" value="ECO:0007669"/>
    <property type="project" value="InterPro"/>
</dbReference>
<dbReference type="EMBL" id="JABBVZ010000015">
    <property type="protein sequence ID" value="NMP21993.1"/>
    <property type="molecule type" value="Genomic_DNA"/>
</dbReference>
<evidence type="ECO:0000256" key="9">
    <source>
        <dbReference type="ARBA" id="ARBA00035254"/>
    </source>
</evidence>
<reference evidence="14 15" key="1">
    <citation type="submission" date="2020-04" db="EMBL/GenBank/DDBJ databases">
        <authorList>
            <person name="Zhang R."/>
            <person name="Schippers A."/>
        </authorList>
    </citation>
    <scope>NUCLEOTIDE SEQUENCE [LARGE SCALE GENOMIC DNA]</scope>
    <source>
        <strain evidence="14 15">DSM 109850</strain>
    </source>
</reference>
<evidence type="ECO:0000256" key="6">
    <source>
        <dbReference type="ARBA" id="ARBA00022980"/>
    </source>
</evidence>
<dbReference type="AlphaFoldDB" id="A0A7Y0Q1D8"/>
<dbReference type="Pfam" id="PF01479">
    <property type="entry name" value="S4"/>
    <property type="match status" value="1"/>
</dbReference>
<evidence type="ECO:0000256" key="7">
    <source>
        <dbReference type="ARBA" id="ARBA00023274"/>
    </source>
</evidence>
<dbReference type="GO" id="GO:0042274">
    <property type="term" value="P:ribosomal small subunit biogenesis"/>
    <property type="evidence" value="ECO:0007669"/>
    <property type="project" value="TreeGrafter"/>
</dbReference>
<dbReference type="GO" id="GO:0019843">
    <property type="term" value="F:rRNA binding"/>
    <property type="evidence" value="ECO:0007669"/>
    <property type="project" value="UniProtKB-UniRule"/>
</dbReference>
<proteinExistence type="inferred from homology"/>
<comment type="similarity">
    <text evidence="3 10 11">Belongs to the universal ribosomal protein uS4 family.</text>
</comment>
<dbReference type="SMART" id="SM01390">
    <property type="entry name" value="Ribosomal_S4"/>
    <property type="match status" value="1"/>
</dbReference>
<evidence type="ECO:0000256" key="1">
    <source>
        <dbReference type="ARBA" id="ARBA00003004"/>
    </source>
</evidence>
<evidence type="ECO:0000259" key="13">
    <source>
        <dbReference type="SMART" id="SM01390"/>
    </source>
</evidence>
<evidence type="ECO:0000256" key="4">
    <source>
        <dbReference type="ARBA" id="ARBA00022730"/>
    </source>
</evidence>
<dbReference type="PANTHER" id="PTHR11831">
    <property type="entry name" value="30S 40S RIBOSOMAL PROTEIN"/>
    <property type="match status" value="1"/>
</dbReference>
<accession>A0A7Y0Q1D8</accession>
<protein>
    <recommendedName>
        <fullName evidence="9 10">Small ribosomal subunit protein uS4</fullName>
    </recommendedName>
</protein>
<evidence type="ECO:0000313" key="14">
    <source>
        <dbReference type="EMBL" id="NMP21993.1"/>
    </source>
</evidence>
<feature type="domain" description="RNA-binding S4" evidence="12">
    <location>
        <begin position="100"/>
        <end position="161"/>
    </location>
</feature>
<dbReference type="InterPro" id="IPR036986">
    <property type="entry name" value="S4_RNA-bd_sf"/>
</dbReference>
<dbReference type="GO" id="GO:0015935">
    <property type="term" value="C:small ribosomal subunit"/>
    <property type="evidence" value="ECO:0007669"/>
    <property type="project" value="InterPro"/>
</dbReference>
<dbReference type="SUPFAM" id="SSF55174">
    <property type="entry name" value="Alpha-L RNA-binding motif"/>
    <property type="match status" value="1"/>
</dbReference>
<keyword evidence="7 10" id="KW-0687">Ribonucleoprotein</keyword>
<evidence type="ECO:0000256" key="8">
    <source>
        <dbReference type="ARBA" id="ARBA00025813"/>
    </source>
</evidence>
<dbReference type="CDD" id="cd00165">
    <property type="entry name" value="S4"/>
    <property type="match status" value="1"/>
</dbReference>
<evidence type="ECO:0000313" key="15">
    <source>
        <dbReference type="Proteomes" id="UP000533476"/>
    </source>
</evidence>
<keyword evidence="5 10" id="KW-0694">RNA-binding</keyword>
<keyword evidence="4 10" id="KW-0699">rRNA-binding</keyword>
<comment type="function">
    <text evidence="2 10">One of the primary rRNA binding proteins, it binds directly to 16S rRNA where it nucleates assembly of the body of the 30S subunit.</text>
</comment>
<evidence type="ECO:0000259" key="12">
    <source>
        <dbReference type="SMART" id="SM00363"/>
    </source>
</evidence>
<keyword evidence="6 10" id="KW-0689">Ribosomal protein</keyword>
<sequence length="210" mass="24330">MARYTGPVCKLCRREGTKLYLKGEKCFTDKCPVNRRPYPPGQHGQGNTRRKLSEYGVQLREKQKARRTYGVMEGQFARYFEKAEKKQGVTGEVLLQALERRLDNVVYRMGLASSRAEARQLVRHNHFQVNGRRVNIPSFAVKPGDVIEVRESSRQKPRFKQMAEVTSRLIPAWLEVNSEALRGTVLRLPNRDEIDAPVQEQLIVEWYSRV</sequence>
<dbReference type="RefSeq" id="WP_169097893.1">
    <property type="nucleotide sequence ID" value="NZ_JABBVZ010000015.1"/>
</dbReference>
<dbReference type="HAMAP" id="MF_01306_B">
    <property type="entry name" value="Ribosomal_uS4_B"/>
    <property type="match status" value="1"/>
</dbReference>
<organism evidence="14 15">
    <name type="scientific">Sulfobacillus harzensis</name>
    <dbReference type="NCBI Taxonomy" id="2729629"/>
    <lineage>
        <taxon>Bacteria</taxon>
        <taxon>Bacillati</taxon>
        <taxon>Bacillota</taxon>
        <taxon>Clostridia</taxon>
        <taxon>Eubacteriales</taxon>
        <taxon>Clostridiales Family XVII. Incertae Sedis</taxon>
        <taxon>Sulfobacillus</taxon>
    </lineage>
</organism>
<dbReference type="InterPro" id="IPR022801">
    <property type="entry name" value="Ribosomal_uS4"/>
</dbReference>
<dbReference type="Proteomes" id="UP000533476">
    <property type="component" value="Unassembled WGS sequence"/>
</dbReference>
<keyword evidence="15" id="KW-1185">Reference proteome</keyword>
<dbReference type="NCBIfam" id="TIGR01017">
    <property type="entry name" value="rpsD_bact"/>
    <property type="match status" value="1"/>
</dbReference>
<dbReference type="PROSITE" id="PS50889">
    <property type="entry name" value="S4"/>
    <property type="match status" value="1"/>
</dbReference>
<dbReference type="Pfam" id="PF00163">
    <property type="entry name" value="Ribosomal_S4"/>
    <property type="match status" value="1"/>
</dbReference>
<dbReference type="FunFam" id="3.10.290.10:FF:000001">
    <property type="entry name" value="30S ribosomal protein S4"/>
    <property type="match status" value="1"/>
</dbReference>
<comment type="caution">
    <text evidence="14">The sequence shown here is derived from an EMBL/GenBank/DDBJ whole genome shotgun (WGS) entry which is preliminary data.</text>
</comment>
<evidence type="ECO:0000256" key="11">
    <source>
        <dbReference type="RuleBase" id="RU003699"/>
    </source>
</evidence>
<dbReference type="Gene3D" id="1.10.1050.10">
    <property type="entry name" value="Ribosomal Protein S4 Delta 41, Chain A, domain 1"/>
    <property type="match status" value="1"/>
</dbReference>
<dbReference type="InterPro" id="IPR018079">
    <property type="entry name" value="Ribosomal_uS4_CS"/>
</dbReference>
<evidence type="ECO:0000256" key="5">
    <source>
        <dbReference type="ARBA" id="ARBA00022884"/>
    </source>
</evidence>
<dbReference type="InterPro" id="IPR002942">
    <property type="entry name" value="S4_RNA-bd"/>
</dbReference>
<dbReference type="NCBIfam" id="NF003717">
    <property type="entry name" value="PRK05327.1"/>
    <property type="match status" value="1"/>
</dbReference>
<dbReference type="PANTHER" id="PTHR11831:SF4">
    <property type="entry name" value="SMALL RIBOSOMAL SUBUNIT PROTEIN US4M"/>
    <property type="match status" value="1"/>
</dbReference>
<evidence type="ECO:0000256" key="10">
    <source>
        <dbReference type="HAMAP-Rule" id="MF_01306"/>
    </source>
</evidence>
<dbReference type="SMART" id="SM00363">
    <property type="entry name" value="S4"/>
    <property type="match status" value="1"/>
</dbReference>
<dbReference type="PROSITE" id="PS00632">
    <property type="entry name" value="RIBOSOMAL_S4"/>
    <property type="match status" value="1"/>
</dbReference>
<feature type="domain" description="Small ribosomal subunit protein uS4 N-terminal" evidence="13">
    <location>
        <begin position="3"/>
        <end position="99"/>
    </location>
</feature>
<comment type="subunit">
    <text evidence="8 10">Part of the 30S ribosomal subunit. Contacts protein S5. The interaction surface between S4 and S5 is involved in control of translational fidelity.</text>
</comment>
<evidence type="ECO:0000256" key="3">
    <source>
        <dbReference type="ARBA" id="ARBA00007465"/>
    </source>
</evidence>
<dbReference type="InterPro" id="IPR005709">
    <property type="entry name" value="Ribosomal_uS4_bac-type"/>
</dbReference>
<gene>
    <name evidence="10 14" type="primary">rpsD</name>
    <name evidence="14" type="ORF">HIJ39_06455</name>
</gene>
<dbReference type="FunFam" id="1.10.1050.10:FF:000001">
    <property type="entry name" value="30S ribosomal protein S4"/>
    <property type="match status" value="1"/>
</dbReference>
<name>A0A7Y0Q1D8_9FIRM</name>
<comment type="function">
    <text evidence="1 10">With S5 and S12 plays an important role in translational accuracy.</text>
</comment>